<organism evidence="1 2">
    <name type="scientific">Ophiocordyceps sinensis</name>
    <dbReference type="NCBI Taxonomy" id="72228"/>
    <lineage>
        <taxon>Eukaryota</taxon>
        <taxon>Fungi</taxon>
        <taxon>Dikarya</taxon>
        <taxon>Ascomycota</taxon>
        <taxon>Pezizomycotina</taxon>
        <taxon>Sordariomycetes</taxon>
        <taxon>Hypocreomycetidae</taxon>
        <taxon>Hypocreales</taxon>
        <taxon>Ophiocordycipitaceae</taxon>
        <taxon>Ophiocordyceps</taxon>
    </lineage>
</organism>
<accession>A0A8H4V5G9</accession>
<evidence type="ECO:0000313" key="1">
    <source>
        <dbReference type="EMBL" id="KAF4508415.1"/>
    </source>
</evidence>
<proteinExistence type="predicted"/>
<dbReference type="Proteomes" id="UP000557566">
    <property type="component" value="Unassembled WGS sequence"/>
</dbReference>
<comment type="caution">
    <text evidence="1">The sequence shown here is derived from an EMBL/GenBank/DDBJ whole genome shotgun (WGS) entry which is preliminary data.</text>
</comment>
<dbReference type="EMBL" id="JAAVMX010000005">
    <property type="protein sequence ID" value="KAF4508415.1"/>
    <property type="molecule type" value="Genomic_DNA"/>
</dbReference>
<protein>
    <submittedName>
        <fullName evidence="1">Uncharacterized protein</fullName>
    </submittedName>
</protein>
<dbReference type="AlphaFoldDB" id="A0A8H4V5G9"/>
<evidence type="ECO:0000313" key="2">
    <source>
        <dbReference type="Proteomes" id="UP000557566"/>
    </source>
</evidence>
<gene>
    <name evidence="1" type="ORF">G6O67_004798</name>
</gene>
<sequence length="73" mass="8424">MYLEQTIALIQHKVLQELERLNETDVEVAGGDVALLTRNQKLALDYRERCRRVLEKTLEAISQDDILDPGEDQ</sequence>
<keyword evidence="2" id="KW-1185">Reference proteome</keyword>
<name>A0A8H4V5G9_9HYPO</name>
<dbReference type="OrthoDB" id="42889at2759"/>
<reference evidence="1 2" key="1">
    <citation type="journal article" date="2020" name="Genome Biol. Evol.">
        <title>A new high-quality draft genome assembly of the Chinese cordyceps Ophiocordyceps sinensis.</title>
        <authorList>
            <person name="Shu R."/>
            <person name="Zhang J."/>
            <person name="Meng Q."/>
            <person name="Zhang H."/>
            <person name="Zhou G."/>
            <person name="Li M."/>
            <person name="Wu P."/>
            <person name="Zhao Y."/>
            <person name="Chen C."/>
            <person name="Qin Q."/>
        </authorList>
    </citation>
    <scope>NUCLEOTIDE SEQUENCE [LARGE SCALE GENOMIC DNA]</scope>
    <source>
        <strain evidence="1 2">IOZ07</strain>
    </source>
</reference>